<feature type="region of interest" description="Disordered" evidence="1">
    <location>
        <begin position="1"/>
        <end position="59"/>
    </location>
</feature>
<evidence type="ECO:0000256" key="1">
    <source>
        <dbReference type="SAM" id="MobiDB-lite"/>
    </source>
</evidence>
<feature type="non-terminal residue" evidence="2">
    <location>
        <position position="1"/>
    </location>
</feature>
<proteinExistence type="predicted"/>
<keyword evidence="3" id="KW-1185">Reference proteome</keyword>
<sequence length="114" mass="11718">FSQNPSLLPTSPVSPKSTTARGLPFSRPTGSKLPQAGGNLVTTTTPIQQLGPARTTNPATGKAALTAGVLTKPTAEAPLASLVHQRLEQTSSSLEAALHAVEQKLTHKDSGNDV</sequence>
<dbReference type="EMBL" id="BEZZ01133421">
    <property type="protein sequence ID" value="GCC44617.1"/>
    <property type="molecule type" value="Genomic_DNA"/>
</dbReference>
<protein>
    <submittedName>
        <fullName evidence="2">Uncharacterized protein</fullName>
    </submittedName>
</protein>
<name>A0A401TPN9_CHIPU</name>
<evidence type="ECO:0000313" key="3">
    <source>
        <dbReference type="Proteomes" id="UP000287033"/>
    </source>
</evidence>
<comment type="caution">
    <text evidence="2">The sequence shown here is derived from an EMBL/GenBank/DDBJ whole genome shotgun (WGS) entry which is preliminary data.</text>
</comment>
<gene>
    <name evidence="2" type="ORF">chiPu_0028524</name>
</gene>
<organism evidence="2 3">
    <name type="scientific">Chiloscyllium punctatum</name>
    <name type="common">Brownbanded bambooshark</name>
    <name type="synonym">Hemiscyllium punctatum</name>
    <dbReference type="NCBI Taxonomy" id="137246"/>
    <lineage>
        <taxon>Eukaryota</taxon>
        <taxon>Metazoa</taxon>
        <taxon>Chordata</taxon>
        <taxon>Craniata</taxon>
        <taxon>Vertebrata</taxon>
        <taxon>Chondrichthyes</taxon>
        <taxon>Elasmobranchii</taxon>
        <taxon>Galeomorphii</taxon>
        <taxon>Galeoidea</taxon>
        <taxon>Orectolobiformes</taxon>
        <taxon>Hemiscylliidae</taxon>
        <taxon>Chiloscyllium</taxon>
    </lineage>
</organism>
<feature type="compositionally biased region" description="Polar residues" evidence="1">
    <location>
        <begin position="1"/>
        <end position="20"/>
    </location>
</feature>
<dbReference type="AlphaFoldDB" id="A0A401TPN9"/>
<accession>A0A401TPN9</accession>
<reference evidence="2 3" key="1">
    <citation type="journal article" date="2018" name="Nat. Ecol. Evol.">
        <title>Shark genomes provide insights into elasmobranch evolution and the origin of vertebrates.</title>
        <authorList>
            <person name="Hara Y"/>
            <person name="Yamaguchi K"/>
            <person name="Onimaru K"/>
            <person name="Kadota M"/>
            <person name="Koyanagi M"/>
            <person name="Keeley SD"/>
            <person name="Tatsumi K"/>
            <person name="Tanaka K"/>
            <person name="Motone F"/>
            <person name="Kageyama Y"/>
            <person name="Nozu R"/>
            <person name="Adachi N"/>
            <person name="Nishimura O"/>
            <person name="Nakagawa R"/>
            <person name="Tanegashima C"/>
            <person name="Kiyatake I"/>
            <person name="Matsumoto R"/>
            <person name="Murakumo K"/>
            <person name="Nishida K"/>
            <person name="Terakita A"/>
            <person name="Kuratani S"/>
            <person name="Sato K"/>
            <person name="Hyodo S Kuraku.S."/>
        </authorList>
    </citation>
    <scope>NUCLEOTIDE SEQUENCE [LARGE SCALE GENOMIC DNA]</scope>
</reference>
<dbReference type="Proteomes" id="UP000287033">
    <property type="component" value="Unassembled WGS sequence"/>
</dbReference>
<evidence type="ECO:0000313" key="2">
    <source>
        <dbReference type="EMBL" id="GCC44617.1"/>
    </source>
</evidence>
<feature type="compositionally biased region" description="Polar residues" evidence="1">
    <location>
        <begin position="40"/>
        <end position="59"/>
    </location>
</feature>